<sequence length="105" mass="11770">MNCKGNIASRSSTSKNWCTMQSSSKQVPYRTPYQIQNLGPVSVYSQASKTKAGRTRPKMLAAVRKVNVALSPVYNRLNCAVIMRHVSVASMSQKVFQLWKSLLFQ</sequence>
<accession>A0A224YK92</accession>
<protein>
    <submittedName>
        <fullName evidence="1">Uncharacterized protein</fullName>
    </submittedName>
</protein>
<dbReference type="AlphaFoldDB" id="A0A224YK92"/>
<organism evidence="1">
    <name type="scientific">Rhipicephalus zambeziensis</name>
    <dbReference type="NCBI Taxonomy" id="60191"/>
    <lineage>
        <taxon>Eukaryota</taxon>
        <taxon>Metazoa</taxon>
        <taxon>Ecdysozoa</taxon>
        <taxon>Arthropoda</taxon>
        <taxon>Chelicerata</taxon>
        <taxon>Arachnida</taxon>
        <taxon>Acari</taxon>
        <taxon>Parasitiformes</taxon>
        <taxon>Ixodida</taxon>
        <taxon>Ixodoidea</taxon>
        <taxon>Ixodidae</taxon>
        <taxon>Rhipicephalinae</taxon>
        <taxon>Rhipicephalus</taxon>
        <taxon>Rhipicephalus</taxon>
    </lineage>
</organism>
<proteinExistence type="predicted"/>
<evidence type="ECO:0000313" key="1">
    <source>
        <dbReference type="EMBL" id="MAA14613.1"/>
    </source>
</evidence>
<reference evidence="1" key="1">
    <citation type="journal article" date="2017" name="Parasit. Vectors">
        <title>Sialotranscriptomics of Rhipicephalus zambeziensis reveals intricate expression profiles of secretory proteins and suggests tight temporal transcriptional regulation during blood-feeding.</title>
        <authorList>
            <person name="de Castro M.H."/>
            <person name="de Klerk D."/>
            <person name="Pienaar R."/>
            <person name="Rees D.J.G."/>
            <person name="Mans B.J."/>
        </authorList>
    </citation>
    <scope>NUCLEOTIDE SEQUENCE</scope>
    <source>
        <tissue evidence="1">Salivary glands</tissue>
    </source>
</reference>
<name>A0A224YK92_9ACAR</name>
<dbReference type="EMBL" id="GFPF01003467">
    <property type="protein sequence ID" value="MAA14613.1"/>
    <property type="molecule type" value="Transcribed_RNA"/>
</dbReference>